<keyword evidence="2 5" id="KW-0812">Transmembrane</keyword>
<feature type="transmembrane region" description="Helical" evidence="5">
    <location>
        <begin position="9"/>
        <end position="28"/>
    </location>
</feature>
<feature type="transmembrane region" description="Helical" evidence="5">
    <location>
        <begin position="374"/>
        <end position="393"/>
    </location>
</feature>
<feature type="transmembrane region" description="Helical" evidence="5">
    <location>
        <begin position="171"/>
        <end position="192"/>
    </location>
</feature>
<sequence>MKKKILLKFFYYVFDIACKFSFSFLYFFLFLNHLYSVFENSYIYLFFFFIKSYYKNSSTIKIYFKEILHKISFTIIIAMINILFIYTFFEELLFLVIAKYKASLKLHQYEFLKEPLFEKLSENSLDFLIKKFNNYPNKIKLYEKLLFSYNENNENIDYNSFFIAGELTETFYVFFKLGIFVLFYTTYPLIIIKTILWFLPTGTKIKKFYFSQILIIYLILFISVIWIVHSINLPILWRFFSYQGLGTNIIETEIGLNHIVMFTIKNYIIFIFFLHQTMIQFLRNPLKINFNLFRLKFKLSKFFILKLIHSLKFKLNTKFNHVYLKTITQFKILKNLHMIFFRNFIAKILLKNHIKIVLIFYIVIKLEEQYKPKFYIIFILYYLMMLLLLLLQITRYIKTKYKANNGI</sequence>
<dbReference type="InterPro" id="IPR002033">
    <property type="entry name" value="TatC"/>
</dbReference>
<feature type="transmembrane region" description="Helical" evidence="5">
    <location>
        <begin position="34"/>
        <end position="50"/>
    </location>
</feature>
<feature type="transmembrane region" description="Helical" evidence="5">
    <location>
        <begin position="71"/>
        <end position="89"/>
    </location>
</feature>
<accession>A0A5J6Y307</accession>
<evidence type="ECO:0000256" key="5">
    <source>
        <dbReference type="SAM" id="Phobius"/>
    </source>
</evidence>
<protein>
    <submittedName>
        <fullName evidence="6">Sec-independent protein translocase component TatC</fullName>
    </submittedName>
</protein>
<keyword evidence="4 5" id="KW-0472">Membrane</keyword>
<evidence type="ECO:0000256" key="2">
    <source>
        <dbReference type="ARBA" id="ARBA00022692"/>
    </source>
</evidence>
<keyword evidence="6" id="KW-0496">Mitochondrion</keyword>
<keyword evidence="3 5" id="KW-1133">Transmembrane helix</keyword>
<evidence type="ECO:0000256" key="4">
    <source>
        <dbReference type="ARBA" id="ARBA00023136"/>
    </source>
</evidence>
<organism evidence="6">
    <name type="scientific">Vischeria cf. polyphem</name>
    <dbReference type="NCBI Taxonomy" id="1132302"/>
    <lineage>
        <taxon>Eukaryota</taxon>
        <taxon>Sar</taxon>
        <taxon>Stramenopiles</taxon>
        <taxon>Ochrophyta</taxon>
        <taxon>Eustigmatophyceae</taxon>
        <taxon>Eustigmatales</taxon>
        <taxon>Chlorobotryaceae</taxon>
        <taxon>Vischeria</taxon>
    </lineage>
</organism>
<feature type="transmembrane region" description="Helical" evidence="5">
    <location>
        <begin position="213"/>
        <end position="235"/>
    </location>
</feature>
<dbReference type="GO" id="GO:0016020">
    <property type="term" value="C:membrane"/>
    <property type="evidence" value="ECO:0007669"/>
    <property type="project" value="UniProtKB-SubCell"/>
</dbReference>
<gene>
    <name evidence="6" type="primary">tatC</name>
</gene>
<proteinExistence type="predicted"/>
<evidence type="ECO:0000256" key="3">
    <source>
        <dbReference type="ARBA" id="ARBA00022989"/>
    </source>
</evidence>
<dbReference type="EMBL" id="MK170182">
    <property type="protein sequence ID" value="QFO87196.1"/>
    <property type="molecule type" value="Genomic_DNA"/>
</dbReference>
<evidence type="ECO:0000313" key="6">
    <source>
        <dbReference type="EMBL" id="QFO87196.1"/>
    </source>
</evidence>
<geneLocation type="mitochondrion" evidence="6"/>
<feature type="transmembrane region" description="Helical" evidence="5">
    <location>
        <begin position="255"/>
        <end position="274"/>
    </location>
</feature>
<comment type="subcellular location">
    <subcellularLocation>
        <location evidence="1">Membrane</location>
        <topology evidence="1">Multi-pass membrane protein</topology>
    </subcellularLocation>
</comment>
<feature type="transmembrane region" description="Helical" evidence="5">
    <location>
        <begin position="344"/>
        <end position="362"/>
    </location>
</feature>
<reference evidence="6" key="1">
    <citation type="submission" date="2018-11" db="EMBL/GenBank/DDBJ databases">
        <title>Characterization of the complete mitochondrial genome of oleaginous microalga Eustigmatos cf. polyphem strain CAUP H4302 by next-generation sequencing and phylogenetic analysis of Eustigmatophyceae.</title>
        <authorList>
            <person name="Huang L.D."/>
            <person name="Gao B.Y."/>
            <person name="Zhang C.W."/>
        </authorList>
    </citation>
    <scope>NUCLEOTIDE SEQUENCE</scope>
    <source>
        <strain evidence="6">CAUP H4302</strain>
    </source>
</reference>
<name>A0A5J6Y307_9STRA</name>
<evidence type="ECO:0000256" key="1">
    <source>
        <dbReference type="ARBA" id="ARBA00004141"/>
    </source>
</evidence>
<dbReference type="Pfam" id="PF00902">
    <property type="entry name" value="TatC"/>
    <property type="match status" value="1"/>
</dbReference>
<dbReference type="AlphaFoldDB" id="A0A5J6Y307"/>